<name>A0ABM7KBN2_9MYCO</name>
<proteinExistence type="predicted"/>
<keyword evidence="2" id="KW-1185">Reference proteome</keyword>
<reference evidence="1 2" key="1">
    <citation type="journal article" date="2019" name="Emerg. Microbes Infect.">
        <title>Comprehensive subspecies identification of 175 nontuberculous mycobacteria species based on 7547 genomic profiles.</title>
        <authorList>
            <person name="Matsumoto Y."/>
            <person name="Kinjo T."/>
            <person name="Motooka D."/>
            <person name="Nabeya D."/>
            <person name="Jung N."/>
            <person name="Uechi K."/>
            <person name="Horii T."/>
            <person name="Iida T."/>
            <person name="Fujita J."/>
            <person name="Nakamura S."/>
        </authorList>
    </citation>
    <scope>NUCLEOTIDE SEQUENCE [LARGE SCALE GENOMIC DNA]</scope>
    <source>
        <strain evidence="1 2">JCM 30622</strain>
    </source>
</reference>
<gene>
    <name evidence="1" type="ORF">MPRI_36930</name>
</gene>
<accession>A0ABM7KBN2</accession>
<dbReference type="Proteomes" id="UP000466578">
    <property type="component" value="Chromosome"/>
</dbReference>
<organism evidence="1 2">
    <name type="scientific">Mycobacterium paraintracellulare</name>
    <dbReference type="NCBI Taxonomy" id="1138383"/>
    <lineage>
        <taxon>Bacteria</taxon>
        <taxon>Bacillati</taxon>
        <taxon>Actinomycetota</taxon>
        <taxon>Actinomycetes</taxon>
        <taxon>Mycobacteriales</taxon>
        <taxon>Mycobacteriaceae</taxon>
        <taxon>Mycobacterium</taxon>
        <taxon>Mycobacterium avium complex (MAC)</taxon>
    </lineage>
</organism>
<evidence type="ECO:0000313" key="2">
    <source>
        <dbReference type="Proteomes" id="UP000466578"/>
    </source>
</evidence>
<protein>
    <submittedName>
        <fullName evidence="1">Uncharacterized protein</fullName>
    </submittedName>
</protein>
<sequence>MQPKPRGEFGRIDRFAMLAHQFKNSLALPVLCRAVRPSGLVSVLLAHPVRPLVRLPSSYFDDIIH</sequence>
<dbReference type="EMBL" id="AP022597">
    <property type="protein sequence ID" value="BBY71506.1"/>
    <property type="molecule type" value="Genomic_DNA"/>
</dbReference>
<evidence type="ECO:0000313" key="1">
    <source>
        <dbReference type="EMBL" id="BBY71506.1"/>
    </source>
</evidence>